<dbReference type="InterPro" id="IPR033985">
    <property type="entry name" value="SusD-like_N"/>
</dbReference>
<feature type="domain" description="RagB/SusD" evidence="7">
    <location>
        <begin position="270"/>
        <end position="588"/>
    </location>
</feature>
<evidence type="ECO:0000313" key="9">
    <source>
        <dbReference type="EMBL" id="TXE10139.1"/>
    </source>
</evidence>
<dbReference type="RefSeq" id="WP_147136172.1">
    <property type="nucleotide sequence ID" value="NZ_VOSC01000025.1"/>
</dbReference>
<keyword evidence="3 6" id="KW-0732">Signal</keyword>
<name>A0A5C7AR09_9FLAO</name>
<dbReference type="Gene3D" id="1.25.40.390">
    <property type="match status" value="1"/>
</dbReference>
<evidence type="ECO:0000256" key="2">
    <source>
        <dbReference type="ARBA" id="ARBA00006275"/>
    </source>
</evidence>
<dbReference type="EMBL" id="VOSC01000025">
    <property type="protein sequence ID" value="TXE10139.1"/>
    <property type="molecule type" value="Genomic_DNA"/>
</dbReference>
<feature type="signal peptide" evidence="6">
    <location>
        <begin position="1"/>
        <end position="22"/>
    </location>
</feature>
<comment type="caution">
    <text evidence="9">The sequence shown here is derived from an EMBL/GenBank/DDBJ whole genome shotgun (WGS) entry which is preliminary data.</text>
</comment>
<keyword evidence="10" id="KW-1185">Reference proteome</keyword>
<dbReference type="InterPro" id="IPR011990">
    <property type="entry name" value="TPR-like_helical_dom_sf"/>
</dbReference>
<proteinExistence type="inferred from homology"/>
<gene>
    <name evidence="9" type="ORF">FUA26_11750</name>
</gene>
<reference evidence="10" key="1">
    <citation type="submission" date="2019-08" db="EMBL/GenBank/DDBJ databases">
        <title>Seonamhaeicola sediminis sp. nov., isolated from marine sediment.</title>
        <authorList>
            <person name="Cao W.R."/>
        </authorList>
    </citation>
    <scope>NUCLEOTIDE SEQUENCE [LARGE SCALE GENOMIC DNA]</scope>
    <source>
        <strain evidence="10">Gy8</strain>
    </source>
</reference>
<dbReference type="InterPro" id="IPR012944">
    <property type="entry name" value="SusD_RagB_dom"/>
</dbReference>
<sequence length="589" mass="67348">MKHILIKSIILVFAISALSSCADNEFLQEQNPNIIGVDRFWRNLSETNAGLNAVYQTMYHPAVLNVIAETLRSDMGYPGYGRPIPQNTEDFYLHTYNGGTNEIIDKWQTCYQGIFRANQVIEALNNIQNTTDNQDEWVSQMAQARFFRGLFHYYLYTTFNEGSIIIRDKVPVTNQDYAKALSPAQDVLSFVRQDLEYAYANLYKKGEYPNGDITRVTSGAAATILGHTYLQNLEYAKAMPYFDDVINNHGYTLEYDLDKMFTNAGEFNSESIFEINFSIIDADLTNESRWIGETGTNWLNQQTSNTKGAVGPAWIAHAYKAEPMDPLDNRNYYIDPDTGLTLRNVPLRASSMIAIVDDTQTLYYEVQTSAYNRFHGTAWGFAWWKKYTNHDIVASEGQLPTGSSTLSEKNVVVNRLSEVILMQAECKIKTGDVSGALELINNIRKRWGLVLLGEQGANTNRTYDDVVYNENTLMRHLMYVEKPLEMSIEGHAIRWLDFIRWEKSDNYSFKDRLDELANTVLYGVNFSYVNEEGNIQTRFNYPSLVSEQPLVDHIVVDYEYDTSALNYNESTQKYYPIPFAEANANPNIN</sequence>
<dbReference type="Proteomes" id="UP000321790">
    <property type="component" value="Unassembled WGS sequence"/>
</dbReference>
<evidence type="ECO:0000256" key="5">
    <source>
        <dbReference type="ARBA" id="ARBA00023237"/>
    </source>
</evidence>
<dbReference type="PROSITE" id="PS51257">
    <property type="entry name" value="PROKAR_LIPOPROTEIN"/>
    <property type="match status" value="1"/>
</dbReference>
<dbReference type="OrthoDB" id="5694214at2"/>
<evidence type="ECO:0000256" key="3">
    <source>
        <dbReference type="ARBA" id="ARBA00022729"/>
    </source>
</evidence>
<evidence type="ECO:0000259" key="7">
    <source>
        <dbReference type="Pfam" id="PF07980"/>
    </source>
</evidence>
<feature type="chain" id="PRO_5023149056" evidence="6">
    <location>
        <begin position="23"/>
        <end position="589"/>
    </location>
</feature>
<comment type="subcellular location">
    <subcellularLocation>
        <location evidence="1">Cell outer membrane</location>
    </subcellularLocation>
</comment>
<dbReference type="GO" id="GO:0009279">
    <property type="term" value="C:cell outer membrane"/>
    <property type="evidence" value="ECO:0007669"/>
    <property type="project" value="UniProtKB-SubCell"/>
</dbReference>
<evidence type="ECO:0000313" key="10">
    <source>
        <dbReference type="Proteomes" id="UP000321790"/>
    </source>
</evidence>
<dbReference type="Pfam" id="PF14322">
    <property type="entry name" value="SusD-like_3"/>
    <property type="match status" value="1"/>
</dbReference>
<evidence type="ECO:0000256" key="4">
    <source>
        <dbReference type="ARBA" id="ARBA00023136"/>
    </source>
</evidence>
<dbReference type="SUPFAM" id="SSF48452">
    <property type="entry name" value="TPR-like"/>
    <property type="match status" value="1"/>
</dbReference>
<keyword evidence="4" id="KW-0472">Membrane</keyword>
<feature type="domain" description="SusD-like N-terminal" evidence="8">
    <location>
        <begin position="80"/>
        <end position="230"/>
    </location>
</feature>
<organism evidence="9 10">
    <name type="scientific">Seonamhaeicola algicola</name>
    <dbReference type="NCBI Taxonomy" id="1719036"/>
    <lineage>
        <taxon>Bacteria</taxon>
        <taxon>Pseudomonadati</taxon>
        <taxon>Bacteroidota</taxon>
        <taxon>Flavobacteriia</taxon>
        <taxon>Flavobacteriales</taxon>
        <taxon>Flavobacteriaceae</taxon>
    </lineage>
</organism>
<evidence type="ECO:0000256" key="1">
    <source>
        <dbReference type="ARBA" id="ARBA00004442"/>
    </source>
</evidence>
<evidence type="ECO:0000256" key="6">
    <source>
        <dbReference type="SAM" id="SignalP"/>
    </source>
</evidence>
<accession>A0A5C7AR09</accession>
<protein>
    <submittedName>
        <fullName evidence="9">RagB/SusD family nutrient uptake outer membrane protein</fullName>
    </submittedName>
</protein>
<evidence type="ECO:0000259" key="8">
    <source>
        <dbReference type="Pfam" id="PF14322"/>
    </source>
</evidence>
<keyword evidence="5" id="KW-0998">Cell outer membrane</keyword>
<comment type="similarity">
    <text evidence="2">Belongs to the SusD family.</text>
</comment>
<dbReference type="AlphaFoldDB" id="A0A5C7AR09"/>
<dbReference type="Pfam" id="PF07980">
    <property type="entry name" value="SusD_RagB"/>
    <property type="match status" value="1"/>
</dbReference>